<name>A0A318ZRC6_9EURO</name>
<proteinExistence type="predicted"/>
<dbReference type="RefSeq" id="XP_025436068.1">
    <property type="nucleotide sequence ID" value="XM_025578484.1"/>
</dbReference>
<evidence type="ECO:0000313" key="2">
    <source>
        <dbReference type="Proteomes" id="UP000248349"/>
    </source>
</evidence>
<accession>A0A318ZRC6</accession>
<keyword evidence="2" id="KW-1185">Reference proteome</keyword>
<organism evidence="1 2">
    <name type="scientific">Aspergillus saccharolyticus JOP 1030-1</name>
    <dbReference type="NCBI Taxonomy" id="1450539"/>
    <lineage>
        <taxon>Eukaryota</taxon>
        <taxon>Fungi</taxon>
        <taxon>Dikarya</taxon>
        <taxon>Ascomycota</taxon>
        <taxon>Pezizomycotina</taxon>
        <taxon>Eurotiomycetes</taxon>
        <taxon>Eurotiomycetidae</taxon>
        <taxon>Eurotiales</taxon>
        <taxon>Aspergillaceae</taxon>
        <taxon>Aspergillus</taxon>
        <taxon>Aspergillus subgen. Circumdati</taxon>
    </lineage>
</organism>
<dbReference type="GeneID" id="37079713"/>
<dbReference type="AlphaFoldDB" id="A0A318ZRC6"/>
<evidence type="ECO:0000313" key="1">
    <source>
        <dbReference type="EMBL" id="PYH50086.1"/>
    </source>
</evidence>
<protein>
    <submittedName>
        <fullName evidence="1">Uncharacterized protein</fullName>
    </submittedName>
</protein>
<gene>
    <name evidence="1" type="ORF">BP01DRAFT_396757</name>
</gene>
<reference evidence="1 2" key="1">
    <citation type="submission" date="2016-12" db="EMBL/GenBank/DDBJ databases">
        <title>The genomes of Aspergillus section Nigri reveals drivers in fungal speciation.</title>
        <authorList>
            <consortium name="DOE Joint Genome Institute"/>
            <person name="Vesth T.C."/>
            <person name="Nybo J."/>
            <person name="Theobald S."/>
            <person name="Brandl J."/>
            <person name="Frisvad J.C."/>
            <person name="Nielsen K.F."/>
            <person name="Lyhne E.K."/>
            <person name="Kogle M.E."/>
            <person name="Kuo A."/>
            <person name="Riley R."/>
            <person name="Clum A."/>
            <person name="Nolan M."/>
            <person name="Lipzen A."/>
            <person name="Salamov A."/>
            <person name="Henrissat B."/>
            <person name="Wiebenga A."/>
            <person name="De Vries R.P."/>
            <person name="Grigoriev I.V."/>
            <person name="Mortensen U.H."/>
            <person name="Andersen M.R."/>
            <person name="Baker S.E."/>
        </authorList>
    </citation>
    <scope>NUCLEOTIDE SEQUENCE [LARGE SCALE GENOMIC DNA]</scope>
    <source>
        <strain evidence="1 2">JOP 1030-1</strain>
    </source>
</reference>
<dbReference type="Proteomes" id="UP000248349">
    <property type="component" value="Unassembled WGS sequence"/>
</dbReference>
<dbReference type="EMBL" id="KZ821218">
    <property type="protein sequence ID" value="PYH50086.1"/>
    <property type="molecule type" value="Genomic_DNA"/>
</dbReference>
<sequence length="70" mass="7699">MLSVVSKSSSMPGLSYYVRAMELLSAFPERPTIKHIEFLLMLVCCHHSPYLIGAKASALPLAFRPFAVSS</sequence>